<name>Q0RR66_FRAAA</name>
<proteinExistence type="inferred from homology"/>
<keyword evidence="4" id="KW-1185">Reference proteome</keyword>
<dbReference type="InterPro" id="IPR004378">
    <property type="entry name" value="F420H2_quin_Rdtase"/>
</dbReference>
<dbReference type="PANTHER" id="PTHR39428">
    <property type="entry name" value="F420H(2)-DEPENDENT QUINONE REDUCTASE RV1261C"/>
    <property type="match status" value="1"/>
</dbReference>
<sequence length="149" mass="16088">MVRRGECPPMADTDDFNARIIADFRATGGHPDGQFAGTPILLLHTTGARTGAPRINPLVYAEDGDRYLVFASNGGAPRDPAWYHNLKAHPGVKIEIDTRVLDVHVDEVTGAERDAVYARHAANYPAFAEYEAKAGRKIPVVALTPVPAS</sequence>
<dbReference type="KEGG" id="fal:FRAAL1295"/>
<evidence type="ECO:0000256" key="2">
    <source>
        <dbReference type="ARBA" id="ARBA00049106"/>
    </source>
</evidence>
<dbReference type="AlphaFoldDB" id="Q0RR66"/>
<organism evidence="3 4">
    <name type="scientific">Frankia alni (strain DSM 45986 / CECT 9034 / ACN14a)</name>
    <dbReference type="NCBI Taxonomy" id="326424"/>
    <lineage>
        <taxon>Bacteria</taxon>
        <taxon>Bacillati</taxon>
        <taxon>Actinomycetota</taxon>
        <taxon>Actinomycetes</taxon>
        <taxon>Frankiales</taxon>
        <taxon>Frankiaceae</taxon>
        <taxon>Frankia</taxon>
    </lineage>
</organism>
<dbReference type="STRING" id="326424.FRAAL1295"/>
<reference evidence="3 4" key="1">
    <citation type="journal article" date="2007" name="Genome Res.">
        <title>Genome characteristics of facultatively symbiotic Frankia sp. strains reflect host range and host plant biogeography.</title>
        <authorList>
            <person name="Normand P."/>
            <person name="Lapierre P."/>
            <person name="Tisa L.S."/>
            <person name="Gogarten J.P."/>
            <person name="Alloisio N."/>
            <person name="Bagnarol E."/>
            <person name="Bassi C.A."/>
            <person name="Berry A.M."/>
            <person name="Bickhart D.M."/>
            <person name="Choisne N."/>
            <person name="Couloux A."/>
            <person name="Cournoyer B."/>
            <person name="Cruveiller S."/>
            <person name="Daubin V."/>
            <person name="Demange N."/>
            <person name="Francino M.P."/>
            <person name="Goltsman E."/>
            <person name="Huang Y."/>
            <person name="Kopp O.R."/>
            <person name="Labarre L."/>
            <person name="Lapidus A."/>
            <person name="Lavire C."/>
            <person name="Marechal J."/>
            <person name="Martinez M."/>
            <person name="Mastronunzio J.E."/>
            <person name="Mullin B.C."/>
            <person name="Niemann J."/>
            <person name="Pujic P."/>
            <person name="Rawnsley T."/>
            <person name="Rouy Z."/>
            <person name="Schenowitz C."/>
            <person name="Sellstedt A."/>
            <person name="Tavares F."/>
            <person name="Tomkins J.P."/>
            <person name="Vallenet D."/>
            <person name="Valverde C."/>
            <person name="Wall L.G."/>
            <person name="Wang Y."/>
            <person name="Medigue C."/>
            <person name="Benson D.R."/>
        </authorList>
    </citation>
    <scope>NUCLEOTIDE SEQUENCE [LARGE SCALE GENOMIC DNA]</scope>
    <source>
        <strain evidence="4">DSM 45986 / CECT 9034 / ACN14a</strain>
    </source>
</reference>
<dbReference type="HOGENOM" id="CLU_114921_2_0_11"/>
<accession>Q0RR66</accession>
<dbReference type="NCBIfam" id="TIGR00026">
    <property type="entry name" value="hi_GC_TIGR00026"/>
    <property type="match status" value="1"/>
</dbReference>
<dbReference type="SUPFAM" id="SSF50475">
    <property type="entry name" value="FMN-binding split barrel"/>
    <property type="match status" value="1"/>
</dbReference>
<dbReference type="GO" id="GO:0005886">
    <property type="term" value="C:plasma membrane"/>
    <property type="evidence" value="ECO:0007669"/>
    <property type="project" value="TreeGrafter"/>
</dbReference>
<dbReference type="Pfam" id="PF04075">
    <property type="entry name" value="F420H2_quin_red"/>
    <property type="match status" value="1"/>
</dbReference>
<dbReference type="InterPro" id="IPR012349">
    <property type="entry name" value="Split_barrel_FMN-bd"/>
</dbReference>
<dbReference type="PANTHER" id="PTHR39428:SF1">
    <property type="entry name" value="F420H(2)-DEPENDENT QUINONE REDUCTASE RV1261C"/>
    <property type="match status" value="1"/>
</dbReference>
<evidence type="ECO:0000313" key="3">
    <source>
        <dbReference type="EMBL" id="CAJ59956.1"/>
    </source>
</evidence>
<comment type="similarity">
    <text evidence="1">Belongs to the F420H(2)-dependent quinone reductase family.</text>
</comment>
<evidence type="ECO:0000313" key="4">
    <source>
        <dbReference type="Proteomes" id="UP000000657"/>
    </source>
</evidence>
<gene>
    <name evidence="3" type="ordered locus">FRAAL1295</name>
</gene>
<evidence type="ECO:0000256" key="1">
    <source>
        <dbReference type="ARBA" id="ARBA00008710"/>
    </source>
</evidence>
<dbReference type="eggNOG" id="COG3945">
    <property type="taxonomic scope" value="Bacteria"/>
</dbReference>
<dbReference type="EMBL" id="CT573213">
    <property type="protein sequence ID" value="CAJ59956.1"/>
    <property type="molecule type" value="Genomic_DNA"/>
</dbReference>
<dbReference type="Gene3D" id="2.30.110.10">
    <property type="entry name" value="Electron Transport, Fmn-binding Protein, Chain A"/>
    <property type="match status" value="1"/>
</dbReference>
<dbReference type="GO" id="GO:0070967">
    <property type="term" value="F:coenzyme F420 binding"/>
    <property type="evidence" value="ECO:0007669"/>
    <property type="project" value="TreeGrafter"/>
</dbReference>
<dbReference type="GO" id="GO:0016491">
    <property type="term" value="F:oxidoreductase activity"/>
    <property type="evidence" value="ECO:0007669"/>
    <property type="project" value="InterPro"/>
</dbReference>
<comment type="catalytic activity">
    <reaction evidence="2">
        <text>oxidized coenzyme F420-(gamma-L-Glu)(n) + a quinol + H(+) = reduced coenzyme F420-(gamma-L-Glu)(n) + a quinone</text>
        <dbReference type="Rhea" id="RHEA:39663"/>
        <dbReference type="Rhea" id="RHEA-COMP:12939"/>
        <dbReference type="Rhea" id="RHEA-COMP:14378"/>
        <dbReference type="ChEBI" id="CHEBI:15378"/>
        <dbReference type="ChEBI" id="CHEBI:24646"/>
        <dbReference type="ChEBI" id="CHEBI:132124"/>
        <dbReference type="ChEBI" id="CHEBI:133980"/>
        <dbReference type="ChEBI" id="CHEBI:139511"/>
    </reaction>
</comment>
<dbReference type="Proteomes" id="UP000000657">
    <property type="component" value="Chromosome"/>
</dbReference>
<protein>
    <submittedName>
        <fullName evidence="3">Uncharacterized protein</fullName>
    </submittedName>
</protein>